<dbReference type="Proteomes" id="UP001602013">
    <property type="component" value="Unassembled WGS sequence"/>
</dbReference>
<keyword evidence="3" id="KW-0001">2Fe-2S</keyword>
<evidence type="ECO:0000256" key="4">
    <source>
        <dbReference type="ARBA" id="ARBA00022723"/>
    </source>
</evidence>
<dbReference type="RefSeq" id="WP_387416574.1">
    <property type="nucleotide sequence ID" value="NZ_CP191998.1"/>
</dbReference>
<keyword evidence="13" id="KW-1185">Reference proteome</keyword>
<dbReference type="InterPro" id="IPR019546">
    <property type="entry name" value="TAT_signal_bac_arc"/>
</dbReference>
<evidence type="ECO:0000256" key="8">
    <source>
        <dbReference type="ARBA" id="ARBA00029586"/>
    </source>
</evidence>
<dbReference type="PROSITE" id="PS51318">
    <property type="entry name" value="TAT"/>
    <property type="match status" value="1"/>
</dbReference>
<comment type="function">
    <text evidence="1">Iron-sulfur subunit of the cytochrome bc1 complex, an essential component of the respiratory electron transport chain required for ATP synthesis. The bc1 complex catalyzes the oxidation of menaquinol and the reduction of cytochrome c in the respiratory chain. The bc1 complex operates through a Q-cycle mechanism that couples electron transfer to generation of the proton gradient that drives ATP synthesis.</text>
</comment>
<feature type="signal peptide" evidence="10">
    <location>
        <begin position="1"/>
        <end position="28"/>
    </location>
</feature>
<dbReference type="Pfam" id="PF00355">
    <property type="entry name" value="Rieske"/>
    <property type="match status" value="1"/>
</dbReference>
<dbReference type="InterPro" id="IPR017941">
    <property type="entry name" value="Rieske_2Fe-2S"/>
</dbReference>
<gene>
    <name evidence="12" type="ORF">ACFYXI_32640</name>
</gene>
<dbReference type="InterPro" id="IPR036922">
    <property type="entry name" value="Rieske_2Fe-2S_sf"/>
</dbReference>
<keyword evidence="7" id="KW-1015">Disulfide bond</keyword>
<dbReference type="PANTHER" id="PTHR10134">
    <property type="entry name" value="CYTOCHROME B-C1 COMPLEX SUBUNIT RIESKE, MITOCHONDRIAL"/>
    <property type="match status" value="1"/>
</dbReference>
<evidence type="ECO:0000256" key="2">
    <source>
        <dbReference type="ARBA" id="ARBA00015816"/>
    </source>
</evidence>
<evidence type="ECO:0000256" key="10">
    <source>
        <dbReference type="SAM" id="SignalP"/>
    </source>
</evidence>
<comment type="cofactor">
    <cofactor evidence="9">
        <name>[2Fe-2S] cluster</name>
        <dbReference type="ChEBI" id="CHEBI:190135"/>
    </cofactor>
</comment>
<organism evidence="12 13">
    <name type="scientific">Microtetraspora malaysiensis</name>
    <dbReference type="NCBI Taxonomy" id="161358"/>
    <lineage>
        <taxon>Bacteria</taxon>
        <taxon>Bacillati</taxon>
        <taxon>Actinomycetota</taxon>
        <taxon>Actinomycetes</taxon>
        <taxon>Streptosporangiales</taxon>
        <taxon>Streptosporangiaceae</taxon>
        <taxon>Microtetraspora</taxon>
    </lineage>
</organism>
<sequence>MTSTSPSMPTRRQVLGTAGVAACGVALAGCGVGVPPEPVVPPGIKGKVIAKVADVPVGGGTLINDWKILITQPAEGVFKAFTAVCPHKGCAVGRFADKAVECPCHGSAFALDTGACLRGPAEAPLKEFPLRVDGDGIVIL</sequence>
<proteinExistence type="predicted"/>
<evidence type="ECO:0000256" key="1">
    <source>
        <dbReference type="ARBA" id="ARBA00002494"/>
    </source>
</evidence>
<keyword evidence="10" id="KW-0732">Signal</keyword>
<dbReference type="PRINTS" id="PR00162">
    <property type="entry name" value="RIESKE"/>
</dbReference>
<feature type="chain" id="PRO_5045655714" description="Cytochrome bc1 complex Rieske iron-sulfur subunit" evidence="10">
    <location>
        <begin position="29"/>
        <end position="140"/>
    </location>
</feature>
<protein>
    <recommendedName>
        <fullName evidence="2">Cytochrome bc1 complex Rieske iron-sulfur subunit</fullName>
    </recommendedName>
    <alternativeName>
        <fullName evidence="8">Cytochrome bc1 reductase complex subunit QcrA</fullName>
    </alternativeName>
</protein>
<comment type="caution">
    <text evidence="12">The sequence shown here is derived from an EMBL/GenBank/DDBJ whole genome shotgun (WGS) entry which is preliminary data.</text>
</comment>
<evidence type="ECO:0000256" key="3">
    <source>
        <dbReference type="ARBA" id="ARBA00022714"/>
    </source>
</evidence>
<dbReference type="InterPro" id="IPR006311">
    <property type="entry name" value="TAT_signal"/>
</dbReference>
<keyword evidence="5" id="KW-0408">Iron</keyword>
<keyword evidence="4" id="KW-0479">Metal-binding</keyword>
<evidence type="ECO:0000256" key="9">
    <source>
        <dbReference type="ARBA" id="ARBA00034078"/>
    </source>
</evidence>
<dbReference type="NCBIfam" id="TIGR01409">
    <property type="entry name" value="TAT_signal_seq"/>
    <property type="match status" value="1"/>
</dbReference>
<dbReference type="InterPro" id="IPR005805">
    <property type="entry name" value="Rieske_Fe-S_prot_C"/>
</dbReference>
<feature type="domain" description="Rieske" evidence="11">
    <location>
        <begin position="47"/>
        <end position="139"/>
    </location>
</feature>
<dbReference type="PROSITE" id="PS51296">
    <property type="entry name" value="RIESKE"/>
    <property type="match status" value="1"/>
</dbReference>
<keyword evidence="6" id="KW-0411">Iron-sulfur</keyword>
<evidence type="ECO:0000256" key="5">
    <source>
        <dbReference type="ARBA" id="ARBA00023004"/>
    </source>
</evidence>
<dbReference type="Gene3D" id="2.102.10.10">
    <property type="entry name" value="Rieske [2Fe-2S] iron-sulphur domain"/>
    <property type="match status" value="1"/>
</dbReference>
<evidence type="ECO:0000313" key="12">
    <source>
        <dbReference type="EMBL" id="MFF3670344.1"/>
    </source>
</evidence>
<evidence type="ECO:0000259" key="11">
    <source>
        <dbReference type="PROSITE" id="PS51296"/>
    </source>
</evidence>
<accession>A0ABW6SZA9</accession>
<reference evidence="12 13" key="1">
    <citation type="submission" date="2024-10" db="EMBL/GenBank/DDBJ databases">
        <title>The Natural Products Discovery Center: Release of the First 8490 Sequenced Strains for Exploring Actinobacteria Biosynthetic Diversity.</title>
        <authorList>
            <person name="Kalkreuter E."/>
            <person name="Kautsar S.A."/>
            <person name="Yang D."/>
            <person name="Bader C.D."/>
            <person name="Teijaro C.N."/>
            <person name="Fluegel L."/>
            <person name="Davis C.M."/>
            <person name="Simpson J.R."/>
            <person name="Lauterbach L."/>
            <person name="Steele A.D."/>
            <person name="Gui C."/>
            <person name="Meng S."/>
            <person name="Li G."/>
            <person name="Viehrig K."/>
            <person name="Ye F."/>
            <person name="Su P."/>
            <person name="Kiefer A.F."/>
            <person name="Nichols A."/>
            <person name="Cepeda A.J."/>
            <person name="Yan W."/>
            <person name="Fan B."/>
            <person name="Jiang Y."/>
            <person name="Adhikari A."/>
            <person name="Zheng C.-J."/>
            <person name="Schuster L."/>
            <person name="Cowan T.M."/>
            <person name="Smanski M.J."/>
            <person name="Chevrette M.G."/>
            <person name="De Carvalho L.P.S."/>
            <person name="Shen B."/>
        </authorList>
    </citation>
    <scope>NUCLEOTIDE SEQUENCE [LARGE SCALE GENOMIC DNA]</scope>
    <source>
        <strain evidence="12 13">NPDC002173</strain>
    </source>
</reference>
<dbReference type="SUPFAM" id="SSF50022">
    <property type="entry name" value="ISP domain"/>
    <property type="match status" value="1"/>
</dbReference>
<dbReference type="InterPro" id="IPR014349">
    <property type="entry name" value="Rieske_Fe-S_prot"/>
</dbReference>
<dbReference type="EMBL" id="JBIASD010000030">
    <property type="protein sequence ID" value="MFF3670344.1"/>
    <property type="molecule type" value="Genomic_DNA"/>
</dbReference>
<evidence type="ECO:0000256" key="6">
    <source>
        <dbReference type="ARBA" id="ARBA00023014"/>
    </source>
</evidence>
<evidence type="ECO:0000313" key="13">
    <source>
        <dbReference type="Proteomes" id="UP001602013"/>
    </source>
</evidence>
<name>A0ABW6SZA9_9ACTN</name>
<dbReference type="CDD" id="cd03467">
    <property type="entry name" value="Rieske"/>
    <property type="match status" value="1"/>
</dbReference>
<evidence type="ECO:0000256" key="7">
    <source>
        <dbReference type="ARBA" id="ARBA00023157"/>
    </source>
</evidence>